<dbReference type="EMBL" id="JAJTTC010000007">
    <property type="protein sequence ID" value="MCF0064409.1"/>
    <property type="molecule type" value="Genomic_DNA"/>
</dbReference>
<name>A0A9X1PQS7_9BACT</name>
<comment type="caution">
    <text evidence="2">The sequence shown here is derived from an EMBL/GenBank/DDBJ whole genome shotgun (WGS) entry which is preliminary data.</text>
</comment>
<feature type="compositionally biased region" description="Basic and acidic residues" evidence="1">
    <location>
        <begin position="7"/>
        <end position="20"/>
    </location>
</feature>
<dbReference type="Proteomes" id="UP001139000">
    <property type="component" value="Unassembled WGS sequence"/>
</dbReference>
<feature type="compositionally biased region" description="Polar residues" evidence="1">
    <location>
        <begin position="46"/>
        <end position="55"/>
    </location>
</feature>
<evidence type="ECO:0000256" key="1">
    <source>
        <dbReference type="SAM" id="MobiDB-lite"/>
    </source>
</evidence>
<evidence type="ECO:0000313" key="2">
    <source>
        <dbReference type="EMBL" id="MCF0064409.1"/>
    </source>
</evidence>
<feature type="region of interest" description="Disordered" evidence="1">
    <location>
        <begin position="34"/>
        <end position="55"/>
    </location>
</feature>
<gene>
    <name evidence="2" type="ORF">LXM26_23035</name>
</gene>
<sequence length="55" mass="6073">MKKKKRFSIDPEDKKTAKKSLDEIAKDSNKIIGDNISGGWLEKISPPTSGDSNKP</sequence>
<accession>A0A9X1PQS7</accession>
<dbReference type="RefSeq" id="WP_234657345.1">
    <property type="nucleotide sequence ID" value="NZ_CP094997.1"/>
</dbReference>
<dbReference type="AlphaFoldDB" id="A0A9X1PQS7"/>
<evidence type="ECO:0000313" key="3">
    <source>
        <dbReference type="Proteomes" id="UP001139000"/>
    </source>
</evidence>
<organism evidence="2 3">
    <name type="scientific">Dyadobacter chenwenxiniae</name>
    <dbReference type="NCBI Taxonomy" id="2906456"/>
    <lineage>
        <taxon>Bacteria</taxon>
        <taxon>Pseudomonadati</taxon>
        <taxon>Bacteroidota</taxon>
        <taxon>Cytophagia</taxon>
        <taxon>Cytophagales</taxon>
        <taxon>Spirosomataceae</taxon>
        <taxon>Dyadobacter</taxon>
    </lineage>
</organism>
<keyword evidence="3" id="KW-1185">Reference proteome</keyword>
<feature type="region of interest" description="Disordered" evidence="1">
    <location>
        <begin position="1"/>
        <end position="20"/>
    </location>
</feature>
<proteinExistence type="predicted"/>
<reference evidence="2" key="1">
    <citation type="submission" date="2021-12" db="EMBL/GenBank/DDBJ databases">
        <title>Novel species in genus Dyadobacter.</title>
        <authorList>
            <person name="Ma C."/>
        </authorList>
    </citation>
    <scope>NUCLEOTIDE SEQUENCE</scope>
    <source>
        <strain evidence="2">LJ419</strain>
    </source>
</reference>
<protein>
    <submittedName>
        <fullName evidence="2">Uncharacterized protein</fullName>
    </submittedName>
</protein>